<organism evidence="3 4">
    <name type="scientific">Haliscomenobacter hydrossis (strain ATCC 27775 / DSM 1100 / LMG 10767 / O)</name>
    <dbReference type="NCBI Taxonomy" id="760192"/>
    <lineage>
        <taxon>Bacteria</taxon>
        <taxon>Pseudomonadati</taxon>
        <taxon>Bacteroidota</taxon>
        <taxon>Saprospiria</taxon>
        <taxon>Saprospirales</taxon>
        <taxon>Haliscomenobacteraceae</taxon>
        <taxon>Haliscomenobacter</taxon>
    </lineage>
</organism>
<keyword evidence="2" id="KW-0812">Transmembrane</keyword>
<reference evidence="3 4" key="1">
    <citation type="journal article" date="2011" name="Stand. Genomic Sci.">
        <title>Complete genome sequence of Haliscomenobacter hydrossis type strain (O).</title>
        <authorList>
            <consortium name="US DOE Joint Genome Institute (JGI-PGF)"/>
            <person name="Daligault H."/>
            <person name="Lapidus A."/>
            <person name="Zeytun A."/>
            <person name="Nolan M."/>
            <person name="Lucas S."/>
            <person name="Del Rio T.G."/>
            <person name="Tice H."/>
            <person name="Cheng J.F."/>
            <person name="Tapia R."/>
            <person name="Han C."/>
            <person name="Goodwin L."/>
            <person name="Pitluck S."/>
            <person name="Liolios K."/>
            <person name="Pagani I."/>
            <person name="Ivanova N."/>
            <person name="Huntemann M."/>
            <person name="Mavromatis K."/>
            <person name="Mikhailova N."/>
            <person name="Pati A."/>
            <person name="Chen A."/>
            <person name="Palaniappan K."/>
            <person name="Land M."/>
            <person name="Hauser L."/>
            <person name="Brambilla E.M."/>
            <person name="Rohde M."/>
            <person name="Verbarg S."/>
            <person name="Goker M."/>
            <person name="Bristow J."/>
            <person name="Eisen J.A."/>
            <person name="Markowitz V."/>
            <person name="Hugenholtz P."/>
            <person name="Kyrpides N.C."/>
            <person name="Klenk H.P."/>
            <person name="Woyke T."/>
        </authorList>
    </citation>
    <scope>NUCLEOTIDE SEQUENCE [LARGE SCALE GENOMIC DNA]</scope>
    <source>
        <strain evidence="4">ATCC 27775 / DSM 1100 / LMG 10767 / O</strain>
    </source>
</reference>
<dbReference type="STRING" id="760192.Halhy_0929"/>
<gene>
    <name evidence="3" type="ordered locus">Halhy_0929</name>
</gene>
<evidence type="ECO:0000256" key="2">
    <source>
        <dbReference type="SAM" id="Phobius"/>
    </source>
</evidence>
<dbReference type="RefSeq" id="WP_013763388.1">
    <property type="nucleotide sequence ID" value="NC_015510.1"/>
</dbReference>
<keyword evidence="2" id="KW-1133">Transmembrane helix</keyword>
<dbReference type="AlphaFoldDB" id="F4L6E8"/>
<evidence type="ECO:0000313" key="3">
    <source>
        <dbReference type="EMBL" id="AEE48830.1"/>
    </source>
</evidence>
<dbReference type="Pfam" id="PF11297">
    <property type="entry name" value="DUF3098"/>
    <property type="match status" value="1"/>
</dbReference>
<protein>
    <recommendedName>
        <fullName evidence="5">DUF3098 domain-containing protein</fullName>
    </recommendedName>
</protein>
<evidence type="ECO:0000313" key="4">
    <source>
        <dbReference type="Proteomes" id="UP000008461"/>
    </source>
</evidence>
<name>F4L6E8_HALH1</name>
<reference key="2">
    <citation type="submission" date="2011-04" db="EMBL/GenBank/DDBJ databases">
        <title>Complete sequence of chromosome of Haliscomenobacter hydrossis DSM 1100.</title>
        <authorList>
            <consortium name="US DOE Joint Genome Institute (JGI-PGF)"/>
            <person name="Lucas S."/>
            <person name="Han J."/>
            <person name="Lapidus A."/>
            <person name="Bruce D."/>
            <person name="Goodwin L."/>
            <person name="Pitluck S."/>
            <person name="Peters L."/>
            <person name="Kyrpides N."/>
            <person name="Mavromatis K."/>
            <person name="Ivanova N."/>
            <person name="Ovchinnikova G."/>
            <person name="Pagani I."/>
            <person name="Daligault H."/>
            <person name="Detter J.C."/>
            <person name="Han C."/>
            <person name="Land M."/>
            <person name="Hauser L."/>
            <person name="Markowitz V."/>
            <person name="Cheng J.-F."/>
            <person name="Hugenholtz P."/>
            <person name="Woyke T."/>
            <person name="Wu D."/>
            <person name="Verbarg S."/>
            <person name="Frueling A."/>
            <person name="Brambilla E."/>
            <person name="Klenk H.-P."/>
            <person name="Eisen J.A."/>
        </authorList>
    </citation>
    <scope>NUCLEOTIDE SEQUENCE</scope>
    <source>
        <strain>DSM 1100</strain>
    </source>
</reference>
<keyword evidence="4" id="KW-1185">Reference proteome</keyword>
<feature type="transmembrane region" description="Helical" evidence="2">
    <location>
        <begin position="63"/>
        <end position="83"/>
    </location>
</feature>
<feature type="transmembrane region" description="Helical" evidence="2">
    <location>
        <begin position="103"/>
        <end position="121"/>
    </location>
</feature>
<feature type="region of interest" description="Disordered" evidence="1">
    <location>
        <begin position="1"/>
        <end position="50"/>
    </location>
</feature>
<sequence>MSTRKPSNRKPAGPGRQEKETPTPRPTSGARPTTSSTERVRSTATPTRAPRVKKELIFNRNNYIILGAAGLAMTLGIILMSGGAMPDPNTWDENIIYGSRRMVIAPIMMLGGVVLGIVAIFRK</sequence>
<feature type="compositionally biased region" description="Polar residues" evidence="1">
    <location>
        <begin position="30"/>
        <end position="46"/>
    </location>
</feature>
<dbReference type="OrthoDB" id="963379at2"/>
<dbReference type="Proteomes" id="UP000008461">
    <property type="component" value="Chromosome"/>
</dbReference>
<evidence type="ECO:0000256" key="1">
    <source>
        <dbReference type="SAM" id="MobiDB-lite"/>
    </source>
</evidence>
<dbReference type="EMBL" id="CP002691">
    <property type="protein sequence ID" value="AEE48830.1"/>
    <property type="molecule type" value="Genomic_DNA"/>
</dbReference>
<proteinExistence type="predicted"/>
<evidence type="ECO:0008006" key="5">
    <source>
        <dbReference type="Google" id="ProtNLM"/>
    </source>
</evidence>
<dbReference type="InterPro" id="IPR021448">
    <property type="entry name" value="DUF3098"/>
</dbReference>
<dbReference type="KEGG" id="hhy:Halhy_0929"/>
<accession>F4L6E8</accession>
<keyword evidence="2" id="KW-0472">Membrane</keyword>
<dbReference type="HOGENOM" id="CLU_2012042_0_0_10"/>